<evidence type="ECO:0000313" key="1">
    <source>
        <dbReference type="EMBL" id="ETZ04978.1"/>
    </source>
</evidence>
<protein>
    <submittedName>
        <fullName evidence="1">Uncharacterized protein</fullName>
    </submittedName>
</protein>
<name>A0A061JHU0_9PROT</name>
<sequence>MHFPESLSVEDFTKVLKVKQVFKNLTYPMKKTNTYDTYRKAFSAALEKLNERKNLRVPKLSTKI</sequence>
<keyword evidence="2" id="KW-1185">Reference proteome</keyword>
<dbReference type="AlphaFoldDB" id="A0A061JHU0"/>
<evidence type="ECO:0000313" key="2">
    <source>
        <dbReference type="Proteomes" id="UP000026922"/>
    </source>
</evidence>
<proteinExistence type="predicted"/>
<comment type="caution">
    <text evidence="1">The sequence shown here is derived from an EMBL/GenBank/DDBJ whole genome shotgun (WGS) entry which is preliminary data.</text>
</comment>
<dbReference type="Proteomes" id="UP000026922">
    <property type="component" value="Unassembled WGS sequence"/>
</dbReference>
<reference evidence="1 2" key="1">
    <citation type="journal article" date="2013" name="Genome Announc.">
        <title>Draft Genome Sequence of Holospora undulata Strain HU1, a Micronucleus-Specific Symbiont of the Ciliate Paramecium caudatum.</title>
        <authorList>
            <person name="Dohra H."/>
            <person name="Suzuki H."/>
            <person name="Suzuki T."/>
            <person name="Tanaka K."/>
            <person name="Fujishima M."/>
        </authorList>
    </citation>
    <scope>NUCLEOTIDE SEQUENCE [LARGE SCALE GENOMIC DNA]</scope>
    <source>
        <strain evidence="1 2">HU1</strain>
    </source>
</reference>
<organism evidence="1 2">
    <name type="scientific">Holospora undulata HU1</name>
    <dbReference type="NCBI Taxonomy" id="1321371"/>
    <lineage>
        <taxon>Bacteria</taxon>
        <taxon>Pseudomonadati</taxon>
        <taxon>Pseudomonadota</taxon>
        <taxon>Alphaproteobacteria</taxon>
        <taxon>Holosporales</taxon>
        <taxon>Holosporaceae</taxon>
        <taxon>Holospora</taxon>
    </lineage>
</organism>
<gene>
    <name evidence="1" type="ORF">K737_300600</name>
</gene>
<dbReference type="EMBL" id="ARPM03000129">
    <property type="protein sequence ID" value="ETZ04978.1"/>
    <property type="molecule type" value="Genomic_DNA"/>
</dbReference>
<accession>A0A061JHU0</accession>